<dbReference type="InterPro" id="IPR001747">
    <property type="entry name" value="Vitellogenin_N"/>
</dbReference>
<proteinExistence type="predicted"/>
<evidence type="ECO:0000256" key="3">
    <source>
        <dbReference type="SAM" id="SignalP"/>
    </source>
</evidence>
<dbReference type="EMBL" id="JAIFRP010000026">
    <property type="protein sequence ID" value="KAK2584789.1"/>
    <property type="molecule type" value="Genomic_DNA"/>
</dbReference>
<dbReference type="InterPro" id="IPR050733">
    <property type="entry name" value="Vitellogenin/Apolipophorin"/>
</dbReference>
<dbReference type="SMART" id="SM01169">
    <property type="entry name" value="DUF1943"/>
    <property type="match status" value="1"/>
</dbReference>
<feature type="signal peptide" evidence="3">
    <location>
        <begin position="1"/>
        <end position="20"/>
    </location>
</feature>
<dbReference type="GO" id="GO:0005319">
    <property type="term" value="F:lipid transporter activity"/>
    <property type="evidence" value="ECO:0007669"/>
    <property type="project" value="InterPro"/>
</dbReference>
<comment type="caution">
    <text evidence="2">Lacks conserved residue(s) required for the propagation of feature annotation.</text>
</comment>
<dbReference type="SUPFAM" id="SSF56968">
    <property type="entry name" value="Lipovitellin-phosvitin complex, beta-sheet shell regions"/>
    <property type="match status" value="2"/>
</dbReference>
<protein>
    <recommendedName>
        <fullName evidence="4">Vitellogenin domain-containing protein</fullName>
    </recommendedName>
</protein>
<dbReference type="PROSITE" id="PS51211">
    <property type="entry name" value="VITELLOGENIN"/>
    <property type="match status" value="1"/>
</dbReference>
<dbReference type="InterPro" id="IPR015255">
    <property type="entry name" value="Vitellinogen_open_b-sht"/>
</dbReference>
<evidence type="ECO:0000313" key="6">
    <source>
        <dbReference type="Proteomes" id="UP001258017"/>
    </source>
</evidence>
<dbReference type="InterPro" id="IPR015816">
    <property type="entry name" value="Vitellinogen_b-sht_N"/>
</dbReference>
<dbReference type="SMART" id="SM00638">
    <property type="entry name" value="LPD_N"/>
    <property type="match status" value="1"/>
</dbReference>
<dbReference type="PANTHER" id="PTHR23345">
    <property type="entry name" value="VITELLOGENIN-RELATED"/>
    <property type="match status" value="1"/>
</dbReference>
<accession>A0AAD9RS10</accession>
<dbReference type="InterPro" id="IPR011030">
    <property type="entry name" value="Lipovitellin_superhlx_dom"/>
</dbReference>
<comment type="caution">
    <text evidence="5">The sequence shown here is derived from an EMBL/GenBank/DDBJ whole genome shotgun (WGS) entry which is preliminary data.</text>
</comment>
<evidence type="ECO:0000313" key="5">
    <source>
        <dbReference type="EMBL" id="KAK2584789.1"/>
    </source>
</evidence>
<evidence type="ECO:0000259" key="4">
    <source>
        <dbReference type="PROSITE" id="PS51211"/>
    </source>
</evidence>
<dbReference type="InterPro" id="IPR015819">
    <property type="entry name" value="Lipid_transp_b-sht_shell"/>
</dbReference>
<dbReference type="SUPFAM" id="SSF48431">
    <property type="entry name" value="Lipovitellin-phosvitin complex, superhelical domain"/>
    <property type="match status" value="1"/>
</dbReference>
<dbReference type="Gene3D" id="1.25.10.20">
    <property type="entry name" value="Vitellinogen, superhelical"/>
    <property type="match status" value="1"/>
</dbReference>
<gene>
    <name evidence="5" type="ORF">KPH14_007107</name>
</gene>
<organism evidence="5 6">
    <name type="scientific">Odynerus spinipes</name>
    <dbReference type="NCBI Taxonomy" id="1348599"/>
    <lineage>
        <taxon>Eukaryota</taxon>
        <taxon>Metazoa</taxon>
        <taxon>Ecdysozoa</taxon>
        <taxon>Arthropoda</taxon>
        <taxon>Hexapoda</taxon>
        <taxon>Insecta</taxon>
        <taxon>Pterygota</taxon>
        <taxon>Neoptera</taxon>
        <taxon>Endopterygota</taxon>
        <taxon>Hymenoptera</taxon>
        <taxon>Apocrita</taxon>
        <taxon>Aculeata</taxon>
        <taxon>Vespoidea</taxon>
        <taxon>Vespidae</taxon>
        <taxon>Eumeninae</taxon>
        <taxon>Odynerus</taxon>
    </lineage>
</organism>
<keyword evidence="1 3" id="KW-0732">Signal</keyword>
<sequence length="1527" mass="173707">MGLAMNVLTALLVFIAAANAIPAHFPHGKTLVYKYYADIKAGTIEPVPYASQFALDGILYIKHDTTDPTLNNAYYVTLSNVKFGLHNGQATHFQRVDTFHPILEAAKVLQDPFLIVFDESGKFQGVKLQNSESNWSKNVKKAIASMLQLDLSLMQIQTPIKPHSFITMENTIHGECQVAYDVHSIDPQHPESSNVFVVTKLYEPKNCTHFVQRVHDHVDCWKCHVDPEDAMSTASRRVFQIEDQGQEILIKKLIGHGVVNYFPWQARSEAHYILNNQSLVLESVVPQTQVHLPIVNFQGVNIEHDVSFKKAETTDALTGEDLSQGRHVMNLGLLIPKLKKMLIEAADYLEENHLEMKEPDWKHGQTINRLRRTMNYMDLDAFEEVFNGMQDAETPRDVTIRNIFLDMIPTVGTTAGCLFTRNLIRKQKVSDVTAIMMLHKLPMHVKLPNERLLLEMEDLLKFGSNINSGVRVASILCFSRLIHKTFQHEVIVTNPLVDRYLQHFYDHVTNEPTYQMKMVYMMAIKNVKIQNINKILEPIIRGDVAISEKPHHIRVQAIWAVHDTIIKDLRYTHDLLWPILADTSLPLPVRIAAYNVLINQLPHMGRIMNLYWLMVYEKNEHLYNYHVTTIKGLANSVDPCLLPVREMARKILRFTRIRPVTGPLSANYHVDYVNPKYGYGETVKTALILDELTGAPHVGSIDHIRMIGRKLIPTIGVYWSADGLDDIMNIVKEQLLGNVMDVIQNENIRNLLINAAKDMPVKKEIHLDICITMNGQVVQAIHYDKNDWMKVFDVLKDWKKVIADVNINTQKVIFDTFYEMHVPTDMGLPAVLGTKIPTMMSFTLNSLLSEAKMPLNLNLKMDARVWQHGEYAMSIYNPIVDVWHSIRKVMSHDFVLPIDMIIGYNHEMTSLKVTFPRLPVNKLSIGGARTHAKNYVTVTEDETDVLKKSCATCHHHEVVTKGTAHKKYYQNAFDSKDTGLQYSMSIFDCESEVTPVSRMTEWIQALSDDHKNTWNNKIIQWVMGIRQQMVNSFISPEVGSCGSLVKIEPSVVHPTSSVDVNVRFSIEDLDRVHENMHVLSSKRINVHSTVDVRAASTNVTTRSWDVNMNVDTTPGHFNNNFKMQVTRVTPGEKKLKICVDGQKNYPVNTVDPLRLGTTKEETNTKVTLTMGMTDEDKCVRDDTMITMTVKGEMTDEQKKQMSHDSVHGACAQDIQNQLFATQVGHIPKTWNCIRETILHTTMRKYTINVVHKKVPQTIVSNVIMFEDIIRSFFLPHVRYTTNHVESGNIKIIAEYPVGTDHMDVSVGTPIHGYEMVEVPIGDKLWNLLMDNTHFSTLFLQKLVNGQIKLCTVYPQVLLTADTGTIPFTFPHQWTLVSGDYVHHTFAIFAKVVQDNKIAVKMHVGDHVVEIMPDTIKPIVTVDGNILVESIEKGVVVPADEFNTYTFKITYNNEHLVVQSQHVPIALMCTPNSLTINLDTTLQAATEDGALVDLRAPFSERIHFSLSTHERRTRRKVIIRTTTTAFIT</sequence>
<dbReference type="PANTHER" id="PTHR23345:SF33">
    <property type="entry name" value="CROSSVEINLESS D"/>
    <property type="match status" value="1"/>
</dbReference>
<dbReference type="Proteomes" id="UP001258017">
    <property type="component" value="Unassembled WGS sequence"/>
</dbReference>
<evidence type="ECO:0000256" key="2">
    <source>
        <dbReference type="PROSITE-ProRule" id="PRU00557"/>
    </source>
</evidence>
<dbReference type="Pfam" id="PF09172">
    <property type="entry name" value="Vit_open_b-sht"/>
    <property type="match status" value="1"/>
</dbReference>
<dbReference type="Gene3D" id="2.30.230.10">
    <property type="entry name" value="Lipovitellin, beta-sheet shell regions, chain A"/>
    <property type="match status" value="1"/>
</dbReference>
<dbReference type="Pfam" id="PF01347">
    <property type="entry name" value="Vitellogenin_N"/>
    <property type="match status" value="1"/>
</dbReference>
<name>A0AAD9RS10_9HYME</name>
<feature type="domain" description="Vitellogenin" evidence="4">
    <location>
        <begin position="25"/>
        <end position="701"/>
    </location>
</feature>
<keyword evidence="6" id="KW-1185">Reference proteome</keyword>
<reference evidence="5" key="2">
    <citation type="journal article" date="2023" name="Commun. Biol.">
        <title>Intrasexual cuticular hydrocarbon dimorphism in a wasp sheds light on hydrocarbon biosynthesis genes in Hymenoptera.</title>
        <authorList>
            <person name="Moris V.C."/>
            <person name="Podsiadlowski L."/>
            <person name="Martin S."/>
            <person name="Oeyen J.P."/>
            <person name="Donath A."/>
            <person name="Petersen M."/>
            <person name="Wilbrandt J."/>
            <person name="Misof B."/>
            <person name="Liedtke D."/>
            <person name="Thamm M."/>
            <person name="Scheiner R."/>
            <person name="Schmitt T."/>
            <person name="Niehuis O."/>
        </authorList>
    </citation>
    <scope>NUCLEOTIDE SEQUENCE</scope>
    <source>
        <strain evidence="5">GBR_01_08_01A</strain>
    </source>
</reference>
<evidence type="ECO:0000256" key="1">
    <source>
        <dbReference type="ARBA" id="ARBA00022729"/>
    </source>
</evidence>
<feature type="chain" id="PRO_5042041887" description="Vitellogenin domain-containing protein" evidence="3">
    <location>
        <begin position="21"/>
        <end position="1527"/>
    </location>
</feature>
<reference evidence="5" key="1">
    <citation type="submission" date="2021-08" db="EMBL/GenBank/DDBJ databases">
        <authorList>
            <person name="Misof B."/>
            <person name="Oliver O."/>
            <person name="Podsiadlowski L."/>
            <person name="Donath A."/>
            <person name="Peters R."/>
            <person name="Mayer C."/>
            <person name="Rust J."/>
            <person name="Gunkel S."/>
            <person name="Lesny P."/>
            <person name="Martin S."/>
            <person name="Oeyen J.P."/>
            <person name="Petersen M."/>
            <person name="Panagiotis P."/>
            <person name="Wilbrandt J."/>
            <person name="Tanja T."/>
        </authorList>
    </citation>
    <scope>NUCLEOTIDE SEQUENCE</scope>
    <source>
        <strain evidence="5">GBR_01_08_01A</strain>
        <tissue evidence="5">Thorax + abdomen</tissue>
    </source>
</reference>